<dbReference type="InterPro" id="IPR008258">
    <property type="entry name" value="Transglycosylase_SLT_dom_1"/>
</dbReference>
<dbReference type="InterPro" id="IPR013491">
    <property type="entry name" value="Tape_meas_N"/>
</dbReference>
<dbReference type="SUPFAM" id="SSF53955">
    <property type="entry name" value="Lysozyme-like"/>
    <property type="match status" value="1"/>
</dbReference>
<dbReference type="EMBL" id="JABERG010000016">
    <property type="protein sequence ID" value="NNH88180.1"/>
    <property type="molecule type" value="Genomic_DNA"/>
</dbReference>
<proteinExistence type="predicted"/>
<keyword evidence="4" id="KW-1185">Reference proteome</keyword>
<dbReference type="NCBIfam" id="TIGR02675">
    <property type="entry name" value="tape_meas_nterm"/>
    <property type="match status" value="1"/>
</dbReference>
<accession>A0ABX1V3H6</accession>
<dbReference type="Proteomes" id="UP000546536">
    <property type="component" value="Unassembled WGS sequence"/>
</dbReference>
<protein>
    <submittedName>
        <fullName evidence="3">Transglycosylase SLT domain-containing protein</fullName>
    </submittedName>
</protein>
<dbReference type="Pfam" id="PF20155">
    <property type="entry name" value="TMP_3"/>
    <property type="match status" value="1"/>
</dbReference>
<feature type="domain" description="Transglycosylase SLT" evidence="1">
    <location>
        <begin position="714"/>
        <end position="810"/>
    </location>
</feature>
<evidence type="ECO:0000313" key="4">
    <source>
        <dbReference type="Proteomes" id="UP000546536"/>
    </source>
</evidence>
<dbReference type="InterPro" id="IPR023346">
    <property type="entry name" value="Lysozyme-like_dom_sf"/>
</dbReference>
<reference evidence="3 4" key="1">
    <citation type="submission" date="2020-04" db="EMBL/GenBank/DDBJ databases">
        <title>Acinetobacter Taxon 24.</title>
        <authorList>
            <person name="Nemec A."/>
            <person name="Radolfova-Krizova L."/>
            <person name="Higgins P.G."/>
            <person name="Spanelova P."/>
        </authorList>
    </citation>
    <scope>NUCLEOTIDE SEQUENCE [LARGE SCALE GENOMIC DNA]</scope>
    <source>
        <strain evidence="3 4">ANC 4279</strain>
    </source>
</reference>
<evidence type="ECO:0000259" key="1">
    <source>
        <dbReference type="Pfam" id="PF01464"/>
    </source>
</evidence>
<dbReference type="RefSeq" id="WP_171544685.1">
    <property type="nucleotide sequence ID" value="NZ_JABERG010000016.1"/>
</dbReference>
<comment type="caution">
    <text evidence="3">The sequence shown here is derived from an EMBL/GenBank/DDBJ whole genome shotgun (WGS) entry which is preliminary data.</text>
</comment>
<sequence>MSDSDILSRISILLDANTASFETGMQGARETATTEFGHISSAAKNMAVTVAGAFAVDKIIDAADGYTQIGSRIKRSTADAEEYAMVQARILETANQTYRPLVEAQETYLATSAGLKEMGKNTAETLDIIDSLSYAYTMNAANAEQVASANEWLSKSMIDNQVSGDAFKSMTLAADNLIQDLADHTGKSTIEIKKLGNAGKVSLKDLMDTLQGTVDKNKALAAEMPNSWKDGITAVENNFNSFIGKANETYEITGILSGGLITLSEHMNNLAVVAGMAATAYGTKKIIEYSSAVKASIVQNVARAQALAVERQALVNGAAAELSRTAAIATNMQAQVAAAQAEALRLTGMQRIAFVERTLIPLQAAATVATNAEAAASRAHTAAMGAEAAASGRLAVAKRALMGLVGGPAGLVVMAASLAAGFAMMSSQSDVATDSLAHQTDQVSELAKKYHELNAAQVLSESGKIHDEIEKQNQEIDLQINKLAMLAMQNEEAWGIKSLELYNKTVQDLKNGAISGSEAVEQLQKDSRFTPEVLRTISDYVVVLDAGRESVKKKQESLSILNKTYEDSKKSANNAASGIKNVAKDAATAAAAIFNLNDEIDKLFKQADSSITTSTATAAMASKGYDDKLIGIVNKYLQVEGAIYKNAEGRNAFHAEIQEKINAEYRALVKQDEAVTARNEKEKERAKILEQQGKILKVNSDVQANAAKYNFAGLEQKHGLLPGLLSGINMQESKGKADATGPNTKYGTAKGGFQMLDGTAKRFGLIGKEVFDTGKSAEAAAKYLEILYKRYGNWEKAISAYHAGEGNVDKGTNIGPVNRQYVKNVKGYVAGATGMKPSADFNIDDAMKAQDEYLQFQAQQAEKRKQLELDVADYETQVRSDLVDKKADIDAAGYDDAKASKLKAQYERWAELDIAVYKDAQNEKLSALSDYLKTDEQLAIQHYARRLKEIERDRDLTDDQKVEAIILLDQQRDHELKNIQLATDKRIFESRKAFMTASEIMVGHYELERQEIERTIQNIEERDAKIAASYRNEDRDNDSGRQAAWGDYQDVMGVDTSAEDDRSNREAVFQAALDWKLITQEDYQRRMLESERAYHQAKANIQMQYGMSYIQGAAGVLAQVLGENSKAYQAMFAMQKAMAIAQVMMNAPATFSSVYASVSQIPYVGWVMAPVAAGAAVALQLAQAATIGGVSFNPAGMAHDGIDRIPEEGSWWLDKGERVLTEQTSSKLDRTLEDVRKNNGSGNSGGDMPPIQREVNNIYALDGKSVERVLKKHSRHVAGSMKGYARNFGR</sequence>
<name>A0ABX1V3H6_9GAMM</name>
<dbReference type="Pfam" id="PF01464">
    <property type="entry name" value="SLT"/>
    <property type="match status" value="1"/>
</dbReference>
<evidence type="ECO:0000259" key="2">
    <source>
        <dbReference type="Pfam" id="PF20155"/>
    </source>
</evidence>
<evidence type="ECO:0000313" key="3">
    <source>
        <dbReference type="EMBL" id="NNH88180.1"/>
    </source>
</evidence>
<gene>
    <name evidence="3" type="ORF">HLH13_10800</name>
</gene>
<dbReference type="Gene3D" id="1.10.530.10">
    <property type="match status" value="1"/>
</dbReference>
<feature type="domain" description="Tape measure protein N-terminal" evidence="2">
    <location>
        <begin position="58"/>
        <end position="248"/>
    </location>
</feature>
<organism evidence="3 4">
    <name type="scientific">Acinetobacter terrae</name>
    <dbReference type="NCBI Taxonomy" id="2731247"/>
    <lineage>
        <taxon>Bacteria</taxon>
        <taxon>Pseudomonadati</taxon>
        <taxon>Pseudomonadota</taxon>
        <taxon>Gammaproteobacteria</taxon>
        <taxon>Moraxellales</taxon>
        <taxon>Moraxellaceae</taxon>
        <taxon>Acinetobacter</taxon>
        <taxon>Acinetobacter Taxon 24</taxon>
    </lineage>
</organism>